<dbReference type="EMBL" id="BMSL01000022">
    <property type="protein sequence ID" value="GGS58797.1"/>
    <property type="molecule type" value="Genomic_DNA"/>
</dbReference>
<gene>
    <name evidence="1" type="ORF">GCM10010238_55100</name>
</gene>
<evidence type="ECO:0000313" key="2">
    <source>
        <dbReference type="Proteomes" id="UP000653493"/>
    </source>
</evidence>
<reference evidence="1" key="2">
    <citation type="submission" date="2020-09" db="EMBL/GenBank/DDBJ databases">
        <authorList>
            <person name="Sun Q."/>
            <person name="Ohkuma M."/>
        </authorList>
    </citation>
    <scope>NUCLEOTIDE SEQUENCE</scope>
    <source>
        <strain evidence="1">JCM 4234</strain>
    </source>
</reference>
<accession>A0A918GSA7</accession>
<dbReference type="Proteomes" id="UP000653493">
    <property type="component" value="Unassembled WGS sequence"/>
</dbReference>
<comment type="caution">
    <text evidence="1">The sequence shown here is derived from an EMBL/GenBank/DDBJ whole genome shotgun (WGS) entry which is preliminary data.</text>
</comment>
<keyword evidence="2" id="KW-1185">Reference proteome</keyword>
<dbReference type="AlphaFoldDB" id="A0A918GSA7"/>
<name>A0A918GSA7_STRGD</name>
<proteinExistence type="predicted"/>
<organism evidence="1 2">
    <name type="scientific">Streptomyces griseoviridis</name>
    <dbReference type="NCBI Taxonomy" id="45398"/>
    <lineage>
        <taxon>Bacteria</taxon>
        <taxon>Bacillati</taxon>
        <taxon>Actinomycetota</taxon>
        <taxon>Actinomycetes</taxon>
        <taxon>Kitasatosporales</taxon>
        <taxon>Streptomycetaceae</taxon>
        <taxon>Streptomyces</taxon>
    </lineage>
</organism>
<sequence length="79" mass="8786">MLDQLGFRREFLSFSESPTVDGVAQLVGDLPEHRTIARGVQPPRMLGRDVTTYSFRYLDEWASVVATVGSLVSREGRGT</sequence>
<reference evidence="1" key="1">
    <citation type="journal article" date="2014" name="Int. J. Syst. Evol. Microbiol.">
        <title>Complete genome sequence of Corynebacterium casei LMG S-19264T (=DSM 44701T), isolated from a smear-ripened cheese.</title>
        <authorList>
            <consortium name="US DOE Joint Genome Institute (JGI-PGF)"/>
            <person name="Walter F."/>
            <person name="Albersmeier A."/>
            <person name="Kalinowski J."/>
            <person name="Ruckert C."/>
        </authorList>
    </citation>
    <scope>NUCLEOTIDE SEQUENCE</scope>
    <source>
        <strain evidence="1">JCM 4234</strain>
    </source>
</reference>
<evidence type="ECO:0000313" key="1">
    <source>
        <dbReference type="EMBL" id="GGS58797.1"/>
    </source>
</evidence>
<protein>
    <submittedName>
        <fullName evidence="1">Uncharacterized protein</fullName>
    </submittedName>
</protein>